<accession>A0ABT4H503</accession>
<sequence length="53" mass="5855">MIRRRAYGVIENGTTQAAARAAIAAETQSSMDIRCIRNYRYFSSVICLAGEVV</sequence>
<organism evidence="1 2">
    <name type="scientific">Paenibacillus alvei</name>
    <name type="common">Bacillus alvei</name>
    <dbReference type="NCBI Taxonomy" id="44250"/>
    <lineage>
        <taxon>Bacteria</taxon>
        <taxon>Bacillati</taxon>
        <taxon>Bacillota</taxon>
        <taxon>Bacilli</taxon>
        <taxon>Bacillales</taxon>
        <taxon>Paenibacillaceae</taxon>
        <taxon>Paenibacillus</taxon>
    </lineage>
</organism>
<dbReference type="RefSeq" id="WP_268598838.1">
    <property type="nucleotide sequence ID" value="NZ_JAMDNP010000072.1"/>
</dbReference>
<dbReference type="EMBL" id="JAMDNP010000072">
    <property type="protein sequence ID" value="MCY9764062.1"/>
    <property type="molecule type" value="Genomic_DNA"/>
</dbReference>
<comment type="caution">
    <text evidence="1">The sequence shown here is derived from an EMBL/GenBank/DDBJ whole genome shotgun (WGS) entry which is preliminary data.</text>
</comment>
<evidence type="ECO:0000313" key="2">
    <source>
        <dbReference type="Proteomes" id="UP001527181"/>
    </source>
</evidence>
<reference evidence="1 2" key="1">
    <citation type="submission" date="2022-05" db="EMBL/GenBank/DDBJ databases">
        <title>Genome Sequencing of Bee-Associated Microbes.</title>
        <authorList>
            <person name="Dunlap C."/>
        </authorList>
    </citation>
    <scope>NUCLEOTIDE SEQUENCE [LARGE SCALE GENOMIC DNA]</scope>
    <source>
        <strain evidence="1 2">NRRL B-04010</strain>
    </source>
</reference>
<keyword evidence="2" id="KW-1185">Reference proteome</keyword>
<evidence type="ECO:0000313" key="1">
    <source>
        <dbReference type="EMBL" id="MCY9764062.1"/>
    </source>
</evidence>
<gene>
    <name evidence="1" type="ORF">M5X12_26495</name>
</gene>
<dbReference type="Proteomes" id="UP001527181">
    <property type="component" value="Unassembled WGS sequence"/>
</dbReference>
<proteinExistence type="predicted"/>
<protein>
    <submittedName>
        <fullName evidence="1">Uncharacterized protein</fullName>
    </submittedName>
</protein>
<name>A0ABT4H503_PAEAL</name>